<dbReference type="EMBL" id="MCFJ01000002">
    <property type="protein sequence ID" value="ORY70497.1"/>
    <property type="molecule type" value="Genomic_DNA"/>
</dbReference>
<comment type="caution">
    <text evidence="3">The sequence shown here is derived from an EMBL/GenBank/DDBJ whole genome shotgun (WGS) entry which is preliminary data.</text>
</comment>
<keyword evidence="4" id="KW-1185">Reference proteome</keyword>
<protein>
    <submittedName>
        <fullName evidence="3">Uncharacterized protein</fullName>
    </submittedName>
</protein>
<dbReference type="Pfam" id="PF01544">
    <property type="entry name" value="CorA"/>
    <property type="match status" value="1"/>
</dbReference>
<dbReference type="InParanoid" id="A0A1Y2EGF2"/>
<evidence type="ECO:0000256" key="2">
    <source>
        <dbReference type="SAM" id="Phobius"/>
    </source>
</evidence>
<proteinExistence type="predicted"/>
<feature type="compositionally biased region" description="Low complexity" evidence="1">
    <location>
        <begin position="8"/>
        <end position="17"/>
    </location>
</feature>
<dbReference type="Proteomes" id="UP000193689">
    <property type="component" value="Unassembled WGS sequence"/>
</dbReference>
<dbReference type="InterPro" id="IPR002523">
    <property type="entry name" value="MgTranspt_CorA/ZnTranspt_ZntB"/>
</dbReference>
<gene>
    <name evidence="3" type="ORF">BCR38DRAFT_422242</name>
</gene>
<feature type="transmembrane region" description="Helical" evidence="2">
    <location>
        <begin position="402"/>
        <end position="422"/>
    </location>
</feature>
<dbReference type="OrthoDB" id="5392974at2759"/>
<feature type="transmembrane region" description="Helical" evidence="2">
    <location>
        <begin position="442"/>
        <end position="462"/>
    </location>
</feature>
<dbReference type="GO" id="GO:0046873">
    <property type="term" value="F:metal ion transmembrane transporter activity"/>
    <property type="evidence" value="ECO:0007669"/>
    <property type="project" value="InterPro"/>
</dbReference>
<dbReference type="AlphaFoldDB" id="A0A1Y2EGF2"/>
<reference evidence="3 4" key="1">
    <citation type="submission" date="2016-07" db="EMBL/GenBank/DDBJ databases">
        <title>Pervasive Adenine N6-methylation of Active Genes in Fungi.</title>
        <authorList>
            <consortium name="DOE Joint Genome Institute"/>
            <person name="Mondo S.J."/>
            <person name="Dannebaum R.O."/>
            <person name="Kuo R.C."/>
            <person name="Labutti K."/>
            <person name="Haridas S."/>
            <person name="Kuo A."/>
            <person name="Salamov A."/>
            <person name="Ahrendt S.R."/>
            <person name="Lipzen A."/>
            <person name="Sullivan W."/>
            <person name="Andreopoulos W.B."/>
            <person name="Clum A."/>
            <person name="Lindquist E."/>
            <person name="Daum C."/>
            <person name="Ramamoorthy G.K."/>
            <person name="Gryganskyi A."/>
            <person name="Culley D."/>
            <person name="Magnuson J.K."/>
            <person name="James T.Y."/>
            <person name="O'Malley M.A."/>
            <person name="Stajich J.E."/>
            <person name="Spatafora J.W."/>
            <person name="Visel A."/>
            <person name="Grigoriev I.V."/>
        </authorList>
    </citation>
    <scope>NUCLEOTIDE SEQUENCE [LARGE SCALE GENOMIC DNA]</scope>
    <source>
        <strain evidence="3 4">CBS 129021</strain>
    </source>
</reference>
<name>A0A1Y2EGF2_9PEZI</name>
<dbReference type="RefSeq" id="XP_040720447.1">
    <property type="nucleotide sequence ID" value="XM_040859501.1"/>
</dbReference>
<accession>A0A1Y2EGF2</accession>
<dbReference type="GO" id="GO:0016020">
    <property type="term" value="C:membrane"/>
    <property type="evidence" value="ECO:0007669"/>
    <property type="project" value="InterPro"/>
</dbReference>
<sequence length="495" mass="57109">MSRRRSSEPSPTRTPSPQWGAHPPRTLNELLYHDTVKKAFANEAGNGTEQFSKTSVVDVFEISPEHGGILREQMDDAGIRDWLKLETRPTRMRLLFIDAILDWPDMLPVTESVLRDILETFKVNPRFIDILTRQHMPGREVHRHKTGNIRHEMWYTAVLRSDGSAIRYQNQNQINDLSRQFAYWQRFCMWSDYQSQGQGNGSDCSAATYMIWRCPHAIKQAFFRTFTGETGTKLLDNPMAVHAFIMDKILLRTYDFLAYFSGPLYRWEKKASELQTPDDYTARSRAFLALARQIHQISTDYDILQSSIQHLKAQTEWFRKTLNARADIEDHIQDAQSTMDDIFENLTKEVKLIGTYTSLYLERSKIGVDECFAMINQRDSELNIQIAQASNQDNRSLRIIQILSMIFLPGSLVSSVFGMGFFTTSPGDNGGDAVFAASSRWWLYFAVSVPLTAIVMVVMLYYQWRDSGKAEEQWSWRRSSAALDPEAQSLRKKQN</sequence>
<keyword evidence="2" id="KW-0812">Transmembrane</keyword>
<dbReference type="GeneID" id="63775713"/>
<dbReference type="Gene3D" id="1.20.58.340">
    <property type="entry name" value="Magnesium transport protein CorA, transmembrane region"/>
    <property type="match status" value="1"/>
</dbReference>
<feature type="region of interest" description="Disordered" evidence="1">
    <location>
        <begin position="1"/>
        <end position="24"/>
    </location>
</feature>
<keyword evidence="2" id="KW-1133">Transmembrane helix</keyword>
<evidence type="ECO:0000313" key="3">
    <source>
        <dbReference type="EMBL" id="ORY70497.1"/>
    </source>
</evidence>
<evidence type="ECO:0000256" key="1">
    <source>
        <dbReference type="SAM" id="MobiDB-lite"/>
    </source>
</evidence>
<evidence type="ECO:0000313" key="4">
    <source>
        <dbReference type="Proteomes" id="UP000193689"/>
    </source>
</evidence>
<organism evidence="3 4">
    <name type="scientific">Pseudomassariella vexata</name>
    <dbReference type="NCBI Taxonomy" id="1141098"/>
    <lineage>
        <taxon>Eukaryota</taxon>
        <taxon>Fungi</taxon>
        <taxon>Dikarya</taxon>
        <taxon>Ascomycota</taxon>
        <taxon>Pezizomycotina</taxon>
        <taxon>Sordariomycetes</taxon>
        <taxon>Xylariomycetidae</taxon>
        <taxon>Amphisphaeriales</taxon>
        <taxon>Pseudomassariaceae</taxon>
        <taxon>Pseudomassariella</taxon>
    </lineage>
</organism>
<keyword evidence="2" id="KW-0472">Membrane</keyword>